<accession>V8GAC5</accession>
<dbReference type="EMBL" id="AYSV01000043">
    <property type="protein sequence ID" value="ETD72642.1"/>
    <property type="molecule type" value="Genomic_DNA"/>
</dbReference>
<evidence type="ECO:0000313" key="2">
    <source>
        <dbReference type="Proteomes" id="UP000018766"/>
    </source>
</evidence>
<gene>
    <name evidence="1" type="ORF">V757_02945</name>
</gene>
<reference evidence="1 2" key="1">
    <citation type="submission" date="2013-11" db="EMBL/GenBank/DDBJ databases">
        <title>Genomic analysis of Pelistega sp. HM-7.</title>
        <authorList>
            <person name="Kumbhare S.V."/>
            <person name="Shetty S.A."/>
            <person name="Sharma O."/>
            <person name="Dhotre D.P."/>
        </authorList>
    </citation>
    <scope>NUCLEOTIDE SEQUENCE [LARGE SCALE GENOMIC DNA]</scope>
    <source>
        <strain evidence="1 2">HM-7</strain>
    </source>
</reference>
<protein>
    <submittedName>
        <fullName evidence="1">Transposase ISxcd1</fullName>
    </submittedName>
</protein>
<name>V8GAC5_9BURK</name>
<evidence type="ECO:0000313" key="1">
    <source>
        <dbReference type="EMBL" id="ETD72642.1"/>
    </source>
</evidence>
<comment type="caution">
    <text evidence="1">The sequence shown here is derived from an EMBL/GenBank/DDBJ whole genome shotgun (WGS) entry which is preliminary data.</text>
</comment>
<keyword evidence="2" id="KW-1185">Reference proteome</keyword>
<sequence>MTRTLVSRQGFAVRLACRTVGISTSSYYYQSKGKAEDEQIADCLIKLTQANKRWGFKLCFFYLHECPVLLNISV</sequence>
<organism evidence="1 2">
    <name type="scientific">Pelistega indica</name>
    <dbReference type="NCBI Taxonomy" id="1414851"/>
    <lineage>
        <taxon>Bacteria</taxon>
        <taxon>Pseudomonadati</taxon>
        <taxon>Pseudomonadota</taxon>
        <taxon>Betaproteobacteria</taxon>
        <taxon>Burkholderiales</taxon>
        <taxon>Alcaligenaceae</taxon>
        <taxon>Pelistega</taxon>
    </lineage>
</organism>
<proteinExistence type="predicted"/>
<dbReference type="AlphaFoldDB" id="V8GAC5"/>
<feature type="non-terminal residue" evidence="1">
    <location>
        <position position="74"/>
    </location>
</feature>
<dbReference type="Proteomes" id="UP000018766">
    <property type="component" value="Unassembled WGS sequence"/>
</dbReference>